<name>A0A8S1E2L5_9INSE</name>
<accession>A0A8S1E2L5</accession>
<evidence type="ECO:0000313" key="2">
    <source>
        <dbReference type="Proteomes" id="UP000494165"/>
    </source>
</evidence>
<evidence type="ECO:0000313" key="1">
    <source>
        <dbReference type="EMBL" id="CAB3388737.1"/>
    </source>
</evidence>
<gene>
    <name evidence="1" type="ORF">CLODIP_2_CD08678</name>
</gene>
<protein>
    <submittedName>
        <fullName evidence="1">Uncharacterized protein</fullName>
    </submittedName>
</protein>
<proteinExistence type="predicted"/>
<dbReference type="Proteomes" id="UP000494165">
    <property type="component" value="Unassembled WGS sequence"/>
</dbReference>
<dbReference type="AlphaFoldDB" id="A0A8S1E2L5"/>
<keyword evidence="2" id="KW-1185">Reference proteome</keyword>
<organism evidence="1 2">
    <name type="scientific">Cloeon dipterum</name>
    <dbReference type="NCBI Taxonomy" id="197152"/>
    <lineage>
        <taxon>Eukaryota</taxon>
        <taxon>Metazoa</taxon>
        <taxon>Ecdysozoa</taxon>
        <taxon>Arthropoda</taxon>
        <taxon>Hexapoda</taxon>
        <taxon>Insecta</taxon>
        <taxon>Pterygota</taxon>
        <taxon>Palaeoptera</taxon>
        <taxon>Ephemeroptera</taxon>
        <taxon>Pisciforma</taxon>
        <taxon>Baetidae</taxon>
        <taxon>Cloeon</taxon>
    </lineage>
</organism>
<reference evidence="1 2" key="1">
    <citation type="submission" date="2020-04" db="EMBL/GenBank/DDBJ databases">
        <authorList>
            <person name="Alioto T."/>
            <person name="Alioto T."/>
            <person name="Gomez Garrido J."/>
        </authorList>
    </citation>
    <scope>NUCLEOTIDE SEQUENCE [LARGE SCALE GENOMIC DNA]</scope>
</reference>
<comment type="caution">
    <text evidence="1">The sequence shown here is derived from an EMBL/GenBank/DDBJ whole genome shotgun (WGS) entry which is preliminary data.</text>
</comment>
<sequence length="98" mass="11950">MAKFSFKFIEWGFSSDILLYKTPPPRSRRRTLMRGDFKRNSREEECKLMLLRKTKNIIAHNLVEEINRSLRKMKRHPARVIQLPAVTRRKSRIRRIWI</sequence>
<dbReference type="EMBL" id="CADEPI010000884">
    <property type="protein sequence ID" value="CAB3388737.1"/>
    <property type="molecule type" value="Genomic_DNA"/>
</dbReference>